<gene>
    <name evidence="7" type="ORF">SAMN05444171_6415</name>
</gene>
<evidence type="ECO:0000256" key="5">
    <source>
        <dbReference type="ARBA" id="ARBA00023163"/>
    </source>
</evidence>
<dbReference type="Proteomes" id="UP000183208">
    <property type="component" value="Unassembled WGS sequence"/>
</dbReference>
<dbReference type="GO" id="GO:0003677">
    <property type="term" value="F:DNA binding"/>
    <property type="evidence" value="ECO:0007669"/>
    <property type="project" value="UniProtKB-KW"/>
</dbReference>
<evidence type="ECO:0000256" key="4">
    <source>
        <dbReference type="ARBA" id="ARBA00023125"/>
    </source>
</evidence>
<name>A0A1H5GGA0_9BRAD</name>
<dbReference type="SUPFAM" id="SSF53850">
    <property type="entry name" value="Periplasmic binding protein-like II"/>
    <property type="match status" value="1"/>
</dbReference>
<protein>
    <submittedName>
        <fullName evidence="7">DNA-binding transcriptional regulator, LysR family</fullName>
    </submittedName>
</protein>
<dbReference type="InterPro" id="IPR036388">
    <property type="entry name" value="WH-like_DNA-bd_sf"/>
</dbReference>
<dbReference type="CDD" id="cd08414">
    <property type="entry name" value="PBP2_LTTR_aromatics_like"/>
    <property type="match status" value="1"/>
</dbReference>
<keyword evidence="4 7" id="KW-0238">DNA-binding</keyword>
<reference evidence="7 8" key="1">
    <citation type="submission" date="2016-10" db="EMBL/GenBank/DDBJ databases">
        <authorList>
            <person name="de Groot N.N."/>
        </authorList>
    </citation>
    <scope>NUCLEOTIDE SEQUENCE [LARGE SCALE GENOMIC DNA]</scope>
    <source>
        <strain evidence="7 8">GAS522</strain>
    </source>
</reference>
<dbReference type="AlphaFoldDB" id="A0A1H5GGA0"/>
<organism evidence="7 8">
    <name type="scientific">Bradyrhizobium lablabi</name>
    <dbReference type="NCBI Taxonomy" id="722472"/>
    <lineage>
        <taxon>Bacteria</taxon>
        <taxon>Pseudomonadati</taxon>
        <taxon>Pseudomonadota</taxon>
        <taxon>Alphaproteobacteria</taxon>
        <taxon>Hyphomicrobiales</taxon>
        <taxon>Nitrobacteraceae</taxon>
        <taxon>Bradyrhizobium</taxon>
    </lineage>
</organism>
<dbReference type="GO" id="GO:0003700">
    <property type="term" value="F:DNA-binding transcription factor activity"/>
    <property type="evidence" value="ECO:0007669"/>
    <property type="project" value="InterPro"/>
</dbReference>
<dbReference type="RefSeq" id="WP_083387648.1">
    <property type="nucleotide sequence ID" value="NZ_FNTI01000001.1"/>
</dbReference>
<dbReference type="EMBL" id="FNTI01000001">
    <property type="protein sequence ID" value="SEE14595.1"/>
    <property type="molecule type" value="Genomic_DNA"/>
</dbReference>
<evidence type="ECO:0000313" key="8">
    <source>
        <dbReference type="Proteomes" id="UP000183208"/>
    </source>
</evidence>
<dbReference type="GO" id="GO:0032993">
    <property type="term" value="C:protein-DNA complex"/>
    <property type="evidence" value="ECO:0007669"/>
    <property type="project" value="TreeGrafter"/>
</dbReference>
<evidence type="ECO:0000256" key="3">
    <source>
        <dbReference type="ARBA" id="ARBA00023015"/>
    </source>
</evidence>
<evidence type="ECO:0000256" key="2">
    <source>
        <dbReference type="ARBA" id="ARBA00009437"/>
    </source>
</evidence>
<dbReference type="PRINTS" id="PR00039">
    <property type="entry name" value="HTHLYSR"/>
</dbReference>
<dbReference type="InterPro" id="IPR000847">
    <property type="entry name" value="LysR_HTH_N"/>
</dbReference>
<dbReference type="FunFam" id="1.10.10.10:FF:000001">
    <property type="entry name" value="LysR family transcriptional regulator"/>
    <property type="match status" value="1"/>
</dbReference>
<dbReference type="InterPro" id="IPR036390">
    <property type="entry name" value="WH_DNA-bd_sf"/>
</dbReference>
<dbReference type="PROSITE" id="PS50931">
    <property type="entry name" value="HTH_LYSR"/>
    <property type="match status" value="1"/>
</dbReference>
<feature type="domain" description="HTH lysR-type" evidence="6">
    <location>
        <begin position="29"/>
        <end position="86"/>
    </location>
</feature>
<evidence type="ECO:0000313" key="7">
    <source>
        <dbReference type="EMBL" id="SEE14595.1"/>
    </source>
</evidence>
<proteinExistence type="inferred from homology"/>
<accession>A0A1H5GGA0</accession>
<comment type="function">
    <text evidence="1">NodD regulates the expression of the nodABCFE genes which encode other nodulation proteins. NodD is also a negative regulator of its own expression. Binds flavonoids as inducers.</text>
</comment>
<evidence type="ECO:0000259" key="6">
    <source>
        <dbReference type="PROSITE" id="PS50931"/>
    </source>
</evidence>
<dbReference type="Pfam" id="PF03466">
    <property type="entry name" value="LysR_substrate"/>
    <property type="match status" value="1"/>
</dbReference>
<comment type="similarity">
    <text evidence="2">Belongs to the LysR transcriptional regulatory family.</text>
</comment>
<dbReference type="PANTHER" id="PTHR30346:SF0">
    <property type="entry name" value="HCA OPERON TRANSCRIPTIONAL ACTIVATOR HCAR"/>
    <property type="match status" value="1"/>
</dbReference>
<dbReference type="InterPro" id="IPR005119">
    <property type="entry name" value="LysR_subst-bd"/>
</dbReference>
<keyword evidence="3" id="KW-0805">Transcription regulation</keyword>
<dbReference type="OrthoDB" id="9811588at2"/>
<dbReference type="SUPFAM" id="SSF46785">
    <property type="entry name" value="Winged helix' DNA-binding domain"/>
    <property type="match status" value="1"/>
</dbReference>
<sequence length="336" mass="37293">MARTRKTRSPVPLDEKGGRADVYEHTPRIELRQLRYFLAVAEHLNFTRAAEQMGIAQPPLSQHILALERQLNVQLFVRSRRNVALTPEGEALVSFARRLNNTTQMAAQVVQAIARGEDGPLALGAIFSSIYAVIPRILPPFMQKYPKVKLHLQEMTISQQISALKEHRIDAGILRGPINERELEAVTLFQEPFVAVVPSSHEFCREKTLTLAQIANQPLISVYPTANRDFSRRMFGALLDKGHKLNIVQEVSDTHTLLGLVAAGVGVSLVPASLQTLQIAQVRYIPLREKTPITTLQLVYNKENSSAVLGNFVHMVESMASELGATLGTGKPSDQR</sequence>
<keyword evidence="5" id="KW-0804">Transcription</keyword>
<dbReference type="Gene3D" id="1.10.10.10">
    <property type="entry name" value="Winged helix-like DNA-binding domain superfamily/Winged helix DNA-binding domain"/>
    <property type="match status" value="1"/>
</dbReference>
<dbReference type="Pfam" id="PF00126">
    <property type="entry name" value="HTH_1"/>
    <property type="match status" value="1"/>
</dbReference>
<evidence type="ECO:0000256" key="1">
    <source>
        <dbReference type="ARBA" id="ARBA00003502"/>
    </source>
</evidence>
<dbReference type="Gene3D" id="3.40.190.10">
    <property type="entry name" value="Periplasmic binding protein-like II"/>
    <property type="match status" value="2"/>
</dbReference>
<dbReference type="PANTHER" id="PTHR30346">
    <property type="entry name" value="TRANSCRIPTIONAL DUAL REGULATOR HCAR-RELATED"/>
    <property type="match status" value="1"/>
</dbReference>